<dbReference type="AlphaFoldDB" id="A0A395MQT8"/>
<proteinExistence type="predicted"/>
<comment type="caution">
    <text evidence="2">The sequence shown here is derived from an EMBL/GenBank/DDBJ whole genome shotgun (WGS) entry which is preliminary data.</text>
</comment>
<protein>
    <submittedName>
        <fullName evidence="2">Uncharacterized protein</fullName>
    </submittedName>
</protein>
<reference evidence="2 3" key="1">
    <citation type="journal article" date="2018" name="PLoS Pathog.">
        <title>Evolution of structural diversity of trichothecenes, a family of toxins produced by plant pathogenic and entomopathogenic fungi.</title>
        <authorList>
            <person name="Proctor R.H."/>
            <person name="McCormick S.P."/>
            <person name="Kim H.S."/>
            <person name="Cardoza R.E."/>
            <person name="Stanley A.M."/>
            <person name="Lindo L."/>
            <person name="Kelly A."/>
            <person name="Brown D.W."/>
            <person name="Lee T."/>
            <person name="Vaughan M.M."/>
            <person name="Alexander N.J."/>
            <person name="Busman M."/>
            <person name="Gutierrez S."/>
        </authorList>
    </citation>
    <scope>NUCLEOTIDE SEQUENCE [LARGE SCALE GENOMIC DNA]</scope>
    <source>
        <strain evidence="2 3">NRRL 13405</strain>
    </source>
</reference>
<sequence>MTSSEDYSGDGIPEIKSDAYAISGQTLFSVEEYGKKWYERGVEAGLTQATDEAGELASAALSENEGEIIDELGRQVEELERQVEKLEAYKDVAIYAQNLLENIAVNTANLSNFWNGDASYELYRKILELDGQSQASKEECHRKMDKASGKA</sequence>
<evidence type="ECO:0000313" key="3">
    <source>
        <dbReference type="Proteomes" id="UP000265631"/>
    </source>
</evidence>
<keyword evidence="1" id="KW-0175">Coiled coil</keyword>
<organism evidence="2 3">
    <name type="scientific">Fusarium flagelliforme</name>
    <dbReference type="NCBI Taxonomy" id="2675880"/>
    <lineage>
        <taxon>Eukaryota</taxon>
        <taxon>Fungi</taxon>
        <taxon>Dikarya</taxon>
        <taxon>Ascomycota</taxon>
        <taxon>Pezizomycotina</taxon>
        <taxon>Sordariomycetes</taxon>
        <taxon>Hypocreomycetidae</taxon>
        <taxon>Hypocreales</taxon>
        <taxon>Nectriaceae</taxon>
        <taxon>Fusarium</taxon>
        <taxon>Fusarium incarnatum-equiseti species complex</taxon>
    </lineage>
</organism>
<feature type="coiled-coil region" evidence="1">
    <location>
        <begin position="62"/>
        <end position="89"/>
    </location>
</feature>
<evidence type="ECO:0000256" key="1">
    <source>
        <dbReference type="SAM" id="Coils"/>
    </source>
</evidence>
<evidence type="ECO:0000313" key="2">
    <source>
        <dbReference type="EMBL" id="RFN49925.1"/>
    </source>
</evidence>
<accession>A0A395MQT8</accession>
<dbReference type="EMBL" id="PXXK01000156">
    <property type="protein sequence ID" value="RFN49925.1"/>
    <property type="molecule type" value="Genomic_DNA"/>
</dbReference>
<gene>
    <name evidence="2" type="ORF">FIE12Z_5824</name>
</gene>
<keyword evidence="3" id="KW-1185">Reference proteome</keyword>
<name>A0A395MQT8_9HYPO</name>
<dbReference type="Proteomes" id="UP000265631">
    <property type="component" value="Unassembled WGS sequence"/>
</dbReference>